<accession>A0A1X6PJU8</accession>
<comment type="similarity">
    <text evidence="1">Belongs to the peptidase M67A family.</text>
</comment>
<keyword evidence="5" id="KW-1185">Reference proteome</keyword>
<evidence type="ECO:0000256" key="2">
    <source>
        <dbReference type="ARBA" id="ARBA00022942"/>
    </source>
</evidence>
<keyword evidence="2" id="KW-0647">Proteasome</keyword>
<protein>
    <recommendedName>
        <fullName evidence="3">MPN domain-containing protein</fullName>
    </recommendedName>
</protein>
<dbReference type="InterPro" id="IPR033858">
    <property type="entry name" value="MPN_RPN7_8"/>
</dbReference>
<dbReference type="Proteomes" id="UP000218209">
    <property type="component" value="Unassembled WGS sequence"/>
</dbReference>
<dbReference type="AlphaFoldDB" id="A0A1X6PJU8"/>
<dbReference type="PANTHER" id="PTHR10540:SF7">
    <property type="entry name" value="26S PROTEASOME NON-ATPASE REGULATORY SUBUNIT 7"/>
    <property type="match status" value="1"/>
</dbReference>
<evidence type="ECO:0000256" key="1">
    <source>
        <dbReference type="ARBA" id="ARBA00008568"/>
    </source>
</evidence>
<feature type="domain" description="MPN" evidence="3">
    <location>
        <begin position="9"/>
        <end position="143"/>
    </location>
</feature>
<organism evidence="4 5">
    <name type="scientific">Porphyra umbilicalis</name>
    <name type="common">Purple laver</name>
    <name type="synonym">Red alga</name>
    <dbReference type="NCBI Taxonomy" id="2786"/>
    <lineage>
        <taxon>Eukaryota</taxon>
        <taxon>Rhodophyta</taxon>
        <taxon>Bangiophyceae</taxon>
        <taxon>Bangiales</taxon>
        <taxon>Bangiaceae</taxon>
        <taxon>Porphyra</taxon>
    </lineage>
</organism>
<reference evidence="4 5" key="1">
    <citation type="submission" date="2017-03" db="EMBL/GenBank/DDBJ databases">
        <title>WGS assembly of Porphyra umbilicalis.</title>
        <authorList>
            <person name="Brawley S.H."/>
            <person name="Blouin N.A."/>
            <person name="Ficko-Blean E."/>
            <person name="Wheeler G.L."/>
            <person name="Lohr M."/>
            <person name="Goodson H.V."/>
            <person name="Jenkins J.W."/>
            <person name="Blaby-Haas C.E."/>
            <person name="Helliwell K.E."/>
            <person name="Chan C."/>
            <person name="Marriage T."/>
            <person name="Bhattacharya D."/>
            <person name="Klein A.S."/>
            <person name="Badis Y."/>
            <person name="Brodie J."/>
            <person name="Cao Y."/>
            <person name="Collen J."/>
            <person name="Dittami S.M."/>
            <person name="Gachon C.M."/>
            <person name="Green B.R."/>
            <person name="Karpowicz S."/>
            <person name="Kim J.W."/>
            <person name="Kudahl U."/>
            <person name="Lin S."/>
            <person name="Michel G."/>
            <person name="Mittag M."/>
            <person name="Olson B.J."/>
            <person name="Pangilinan J."/>
            <person name="Peng Y."/>
            <person name="Qiu H."/>
            <person name="Shu S."/>
            <person name="Singer J.T."/>
            <person name="Smith A.G."/>
            <person name="Sprecher B.N."/>
            <person name="Wagner V."/>
            <person name="Wang W."/>
            <person name="Wang Z.-Y."/>
            <person name="Yan J."/>
            <person name="Yarish C."/>
            <person name="Zoeuner-Riek S."/>
            <person name="Zhuang Y."/>
            <person name="Zou Y."/>
            <person name="Lindquist E.A."/>
            <person name="Grimwood J."/>
            <person name="Barry K."/>
            <person name="Rokhsar D.S."/>
            <person name="Schmutz J."/>
            <person name="Stiller J.W."/>
            <person name="Grossman A.R."/>
            <person name="Prochnik S.E."/>
        </authorList>
    </citation>
    <scope>NUCLEOTIDE SEQUENCE [LARGE SCALE GENOMIC DNA]</scope>
    <source>
        <strain evidence="4">4086291</strain>
    </source>
</reference>
<name>A0A1X6PJU8_PORUM</name>
<dbReference type="GO" id="GO:0043161">
    <property type="term" value="P:proteasome-mediated ubiquitin-dependent protein catabolic process"/>
    <property type="evidence" value="ECO:0007669"/>
    <property type="project" value="TreeGrafter"/>
</dbReference>
<evidence type="ECO:0000259" key="3">
    <source>
        <dbReference type="PROSITE" id="PS50249"/>
    </source>
</evidence>
<proteinExistence type="inferred from homology"/>
<dbReference type="InterPro" id="IPR024969">
    <property type="entry name" value="EIF3F/CSN6-like_C"/>
</dbReference>
<dbReference type="SMART" id="SM00232">
    <property type="entry name" value="JAB_MPN"/>
    <property type="match status" value="1"/>
</dbReference>
<sequence>MAPSVPTSVAVHPIVLLGVVDHYNRVCKGSGRRAVGVLLGQIVKGKVSCTNSYAVPFEEDERDPTVWFLDHNFLESMSSMFRKVNARETVVGWYSTGPTIRGGDLDITELMRTYTPNPVLVLVDVTPKELGLPTEAYLSVEQPQEDATLSRTFAHLPSEINAADAEEVGVGHLLRDIKDSSVSTLAGEVAGKVGALKSLRARLGELKTYLDSVAAGELPVNHDILYNMQDIFNLLPALSGKELVRSFAVKTNDAMLVLYVSAVIRAVCALDDLIENKAGLMRETERRAAQKAAPAAVAPAGGKAA</sequence>
<dbReference type="CDD" id="cd08062">
    <property type="entry name" value="MPN_RPN7_8"/>
    <property type="match status" value="1"/>
</dbReference>
<evidence type="ECO:0000313" key="4">
    <source>
        <dbReference type="EMBL" id="OSX81046.1"/>
    </source>
</evidence>
<dbReference type="GO" id="GO:0008237">
    <property type="term" value="F:metallopeptidase activity"/>
    <property type="evidence" value="ECO:0007669"/>
    <property type="project" value="InterPro"/>
</dbReference>
<dbReference type="GO" id="GO:0005838">
    <property type="term" value="C:proteasome regulatory particle"/>
    <property type="evidence" value="ECO:0007669"/>
    <property type="project" value="InterPro"/>
</dbReference>
<dbReference type="InterPro" id="IPR037518">
    <property type="entry name" value="MPN"/>
</dbReference>
<dbReference type="EMBL" id="KV918766">
    <property type="protein sequence ID" value="OSX81046.1"/>
    <property type="molecule type" value="Genomic_DNA"/>
</dbReference>
<dbReference type="PROSITE" id="PS50249">
    <property type="entry name" value="MPN"/>
    <property type="match status" value="1"/>
</dbReference>
<dbReference type="PANTHER" id="PTHR10540">
    <property type="entry name" value="EUKARYOTIC TRANSLATION INITIATION FACTOR 3 SUBUNIT F-RELATED"/>
    <property type="match status" value="1"/>
</dbReference>
<dbReference type="Gene3D" id="3.40.140.10">
    <property type="entry name" value="Cytidine Deaminase, domain 2"/>
    <property type="match status" value="1"/>
</dbReference>
<dbReference type="InterPro" id="IPR000555">
    <property type="entry name" value="JAMM/MPN+_dom"/>
</dbReference>
<dbReference type="OrthoDB" id="10256771at2759"/>
<evidence type="ECO:0000313" key="5">
    <source>
        <dbReference type="Proteomes" id="UP000218209"/>
    </source>
</evidence>
<gene>
    <name evidence="4" type="ORF">BU14_0027s0072</name>
</gene>
<dbReference type="Pfam" id="PF01398">
    <property type="entry name" value="JAB"/>
    <property type="match status" value="1"/>
</dbReference>
<dbReference type="Pfam" id="PF13012">
    <property type="entry name" value="MitMem_reg"/>
    <property type="match status" value="1"/>
</dbReference>